<keyword evidence="2" id="KW-0472">Membrane</keyword>
<dbReference type="RefSeq" id="WP_053936051.1">
    <property type="nucleotide sequence ID" value="NZ_LAQT01000001.1"/>
</dbReference>
<dbReference type="EMBL" id="LAQT01000001">
    <property type="protein sequence ID" value="KPC55342.1"/>
    <property type="molecule type" value="Genomic_DNA"/>
</dbReference>
<accession>A0A0N1JU34</accession>
<sequence length="128" mass="14278">MVKQAMRRNTGFTLIELLVVLAIMGMLLSIVAPNYIRHIDQARETALREDLFAVREGIDKFYSDQARYPKTLDELISARYIRGYPVDPVTGRSDSWVLVPAKTQSGGILDIKSGAEGTAADGTRYADW</sequence>
<dbReference type="PRINTS" id="PR00813">
    <property type="entry name" value="BCTERIALGSPG"/>
</dbReference>
<dbReference type="Gene3D" id="3.30.700.10">
    <property type="entry name" value="Glycoprotein, Type 4 Pilin"/>
    <property type="match status" value="1"/>
</dbReference>
<organism evidence="3 4">
    <name type="scientific">Amantichitinum ursilacus</name>
    <dbReference type="NCBI Taxonomy" id="857265"/>
    <lineage>
        <taxon>Bacteria</taxon>
        <taxon>Pseudomonadati</taxon>
        <taxon>Pseudomonadota</taxon>
        <taxon>Betaproteobacteria</taxon>
        <taxon>Neisseriales</taxon>
        <taxon>Chitinibacteraceae</taxon>
        <taxon>Amantichitinum</taxon>
    </lineage>
</organism>
<dbReference type="Pfam" id="PF07963">
    <property type="entry name" value="N_methyl"/>
    <property type="match status" value="1"/>
</dbReference>
<protein>
    <submittedName>
        <fullName evidence="3">Type II secretion system protein G</fullName>
    </submittedName>
</protein>
<dbReference type="SUPFAM" id="SSF54523">
    <property type="entry name" value="Pili subunits"/>
    <property type="match status" value="1"/>
</dbReference>
<gene>
    <name evidence="3" type="primary">pulG_1</name>
    <name evidence="3" type="ORF">WG78_01755</name>
</gene>
<proteinExistence type="predicted"/>
<reference evidence="3 4" key="1">
    <citation type="submission" date="2015-07" db="EMBL/GenBank/DDBJ databases">
        <title>Draft genome sequence of the Amantichitinum ursilacus IGB-41, a new chitin-degrading bacterium.</title>
        <authorList>
            <person name="Kirstahler P."/>
            <person name="Guenther M."/>
            <person name="Grumaz C."/>
            <person name="Rupp S."/>
            <person name="Zibek S."/>
            <person name="Sohn K."/>
        </authorList>
    </citation>
    <scope>NUCLEOTIDE SEQUENCE [LARGE SCALE GENOMIC DNA]</scope>
    <source>
        <strain evidence="3 4">IGB-41</strain>
    </source>
</reference>
<evidence type="ECO:0000313" key="3">
    <source>
        <dbReference type="EMBL" id="KPC55342.1"/>
    </source>
</evidence>
<name>A0A0N1JU34_9NEIS</name>
<dbReference type="GO" id="GO:0015627">
    <property type="term" value="C:type II protein secretion system complex"/>
    <property type="evidence" value="ECO:0007669"/>
    <property type="project" value="InterPro"/>
</dbReference>
<comment type="caution">
    <text evidence="3">The sequence shown here is derived from an EMBL/GenBank/DDBJ whole genome shotgun (WGS) entry which is preliminary data.</text>
</comment>
<evidence type="ECO:0000313" key="4">
    <source>
        <dbReference type="Proteomes" id="UP000037939"/>
    </source>
</evidence>
<dbReference type="InterPro" id="IPR012902">
    <property type="entry name" value="N_methyl_site"/>
</dbReference>
<keyword evidence="2" id="KW-0812">Transmembrane</keyword>
<dbReference type="STRING" id="857265.WG78_01755"/>
<evidence type="ECO:0000256" key="1">
    <source>
        <dbReference type="ARBA" id="ARBA00022481"/>
    </source>
</evidence>
<keyword evidence="2" id="KW-1133">Transmembrane helix</keyword>
<dbReference type="GO" id="GO:0015628">
    <property type="term" value="P:protein secretion by the type II secretion system"/>
    <property type="evidence" value="ECO:0007669"/>
    <property type="project" value="InterPro"/>
</dbReference>
<dbReference type="PANTHER" id="PTHR30093">
    <property type="entry name" value="GENERAL SECRETION PATHWAY PROTEIN G"/>
    <property type="match status" value="1"/>
</dbReference>
<dbReference type="PROSITE" id="PS00409">
    <property type="entry name" value="PROKAR_NTER_METHYL"/>
    <property type="match status" value="1"/>
</dbReference>
<dbReference type="NCBIfam" id="TIGR02532">
    <property type="entry name" value="IV_pilin_GFxxxE"/>
    <property type="match status" value="1"/>
</dbReference>
<keyword evidence="4" id="KW-1185">Reference proteome</keyword>
<feature type="transmembrane region" description="Helical" evidence="2">
    <location>
        <begin position="12"/>
        <end position="36"/>
    </location>
</feature>
<dbReference type="PANTHER" id="PTHR30093:SF47">
    <property type="entry name" value="TYPE IV PILUS NON-CORE MINOR PILIN PILE"/>
    <property type="match status" value="1"/>
</dbReference>
<keyword evidence="1" id="KW-0488">Methylation</keyword>
<dbReference type="AlphaFoldDB" id="A0A0N1JU34"/>
<dbReference type="InterPro" id="IPR000983">
    <property type="entry name" value="Bac_GSPG_pilin"/>
</dbReference>
<dbReference type="InterPro" id="IPR045584">
    <property type="entry name" value="Pilin-like"/>
</dbReference>
<dbReference type="OrthoDB" id="9795612at2"/>
<evidence type="ECO:0000256" key="2">
    <source>
        <dbReference type="SAM" id="Phobius"/>
    </source>
</evidence>
<dbReference type="Proteomes" id="UP000037939">
    <property type="component" value="Unassembled WGS sequence"/>
</dbReference>